<evidence type="ECO:0008006" key="4">
    <source>
        <dbReference type="Google" id="ProtNLM"/>
    </source>
</evidence>
<sequence>METRRGWRRLATMGAAAVVLAGGAGAAVAVERTAGHAAQVPATVDAAAPAKAADHAATAPGPRTVRPYQPVGIGQGAVMALLPEGRQNYVVAWTDVREAVEQAREMVGDDIRPESLSGGINIDGADVLYTGAWRTSTPPARITVRTADGAERDAGVLSLTGRPGWGTYYLDAAGSGTPQGTVTVTAYGPDGEVLATLAYEMFPTGR</sequence>
<evidence type="ECO:0000256" key="1">
    <source>
        <dbReference type="SAM" id="SignalP"/>
    </source>
</evidence>
<proteinExistence type="predicted"/>
<dbReference type="PROSITE" id="PS51318">
    <property type="entry name" value="TAT"/>
    <property type="match status" value="1"/>
</dbReference>
<name>A0ABV3EQ43_9ACTN</name>
<evidence type="ECO:0000313" key="3">
    <source>
        <dbReference type="Proteomes" id="UP001551584"/>
    </source>
</evidence>
<evidence type="ECO:0000313" key="2">
    <source>
        <dbReference type="EMBL" id="MEU9578312.1"/>
    </source>
</evidence>
<accession>A0ABV3EQ43</accession>
<protein>
    <recommendedName>
        <fullName evidence="4">Lipoprotein LpqN</fullName>
    </recommendedName>
</protein>
<keyword evidence="1" id="KW-0732">Signal</keyword>
<feature type="chain" id="PRO_5045728937" description="Lipoprotein LpqN" evidence="1">
    <location>
        <begin position="30"/>
        <end position="206"/>
    </location>
</feature>
<organism evidence="2 3">
    <name type="scientific">Streptomyces chilikensis</name>
    <dbReference type="NCBI Taxonomy" id="1194079"/>
    <lineage>
        <taxon>Bacteria</taxon>
        <taxon>Bacillati</taxon>
        <taxon>Actinomycetota</taxon>
        <taxon>Actinomycetes</taxon>
        <taxon>Kitasatosporales</taxon>
        <taxon>Streptomycetaceae</taxon>
        <taxon>Streptomyces</taxon>
    </lineage>
</organism>
<feature type="signal peptide" evidence="1">
    <location>
        <begin position="1"/>
        <end position="29"/>
    </location>
</feature>
<comment type="caution">
    <text evidence="2">The sequence shown here is derived from an EMBL/GenBank/DDBJ whole genome shotgun (WGS) entry which is preliminary data.</text>
</comment>
<dbReference type="EMBL" id="JBEZNA010000026">
    <property type="protein sequence ID" value="MEU9578312.1"/>
    <property type="molecule type" value="Genomic_DNA"/>
</dbReference>
<keyword evidence="3" id="KW-1185">Reference proteome</keyword>
<gene>
    <name evidence="2" type="ORF">AB0D95_13770</name>
</gene>
<dbReference type="RefSeq" id="WP_359272237.1">
    <property type="nucleotide sequence ID" value="NZ_JBEZNA010000026.1"/>
</dbReference>
<dbReference type="Proteomes" id="UP001551584">
    <property type="component" value="Unassembled WGS sequence"/>
</dbReference>
<reference evidence="2 3" key="1">
    <citation type="submission" date="2024-06" db="EMBL/GenBank/DDBJ databases">
        <title>The Natural Products Discovery Center: Release of the First 8490 Sequenced Strains for Exploring Actinobacteria Biosynthetic Diversity.</title>
        <authorList>
            <person name="Kalkreuter E."/>
            <person name="Kautsar S.A."/>
            <person name="Yang D."/>
            <person name="Bader C.D."/>
            <person name="Teijaro C.N."/>
            <person name="Fluegel L."/>
            <person name="Davis C.M."/>
            <person name="Simpson J.R."/>
            <person name="Lauterbach L."/>
            <person name="Steele A.D."/>
            <person name="Gui C."/>
            <person name="Meng S."/>
            <person name="Li G."/>
            <person name="Viehrig K."/>
            <person name="Ye F."/>
            <person name="Su P."/>
            <person name="Kiefer A.F."/>
            <person name="Nichols A."/>
            <person name="Cepeda A.J."/>
            <person name="Yan W."/>
            <person name="Fan B."/>
            <person name="Jiang Y."/>
            <person name="Adhikari A."/>
            <person name="Zheng C.-J."/>
            <person name="Schuster L."/>
            <person name="Cowan T.M."/>
            <person name="Smanski M.J."/>
            <person name="Chevrette M.G."/>
            <person name="De Carvalho L.P.S."/>
            <person name="Shen B."/>
        </authorList>
    </citation>
    <scope>NUCLEOTIDE SEQUENCE [LARGE SCALE GENOMIC DNA]</scope>
    <source>
        <strain evidence="2 3">NPDC048117</strain>
    </source>
</reference>
<dbReference type="InterPro" id="IPR006311">
    <property type="entry name" value="TAT_signal"/>
</dbReference>